<evidence type="ECO:0000259" key="3">
    <source>
        <dbReference type="PROSITE" id="PS51462"/>
    </source>
</evidence>
<name>A0A8J6XVN6_9BACT</name>
<dbReference type="InterPro" id="IPR015797">
    <property type="entry name" value="NUDIX_hydrolase-like_dom_sf"/>
</dbReference>
<reference evidence="4 5" key="1">
    <citation type="submission" date="2020-08" db="EMBL/GenBank/DDBJ databases">
        <title>Acidobacteriota in marine sediments use diverse sulfur dissimilation pathways.</title>
        <authorList>
            <person name="Wasmund K."/>
        </authorList>
    </citation>
    <scope>NUCLEOTIDE SEQUENCE [LARGE SCALE GENOMIC DNA]</scope>
    <source>
        <strain evidence="4">MAG AM4</strain>
    </source>
</reference>
<dbReference type="PROSITE" id="PS51462">
    <property type="entry name" value="NUDIX"/>
    <property type="match status" value="1"/>
</dbReference>
<organism evidence="4 5">
    <name type="scientific">Candidatus Polarisedimenticola svalbardensis</name>
    <dbReference type="NCBI Taxonomy" id="2886004"/>
    <lineage>
        <taxon>Bacteria</taxon>
        <taxon>Pseudomonadati</taxon>
        <taxon>Acidobacteriota</taxon>
        <taxon>Candidatus Polarisedimenticolia</taxon>
        <taxon>Candidatus Polarisedimenticolales</taxon>
        <taxon>Candidatus Polarisedimenticolaceae</taxon>
        <taxon>Candidatus Polarisedimenticola</taxon>
    </lineage>
</organism>
<feature type="region of interest" description="Disordered" evidence="2">
    <location>
        <begin position="1"/>
        <end position="25"/>
    </location>
</feature>
<evidence type="ECO:0000313" key="5">
    <source>
        <dbReference type="Proteomes" id="UP000648239"/>
    </source>
</evidence>
<dbReference type="InterPro" id="IPR020084">
    <property type="entry name" value="NUDIX_hydrolase_CS"/>
</dbReference>
<evidence type="ECO:0000256" key="1">
    <source>
        <dbReference type="ARBA" id="ARBA00022801"/>
    </source>
</evidence>
<proteinExistence type="predicted"/>
<sequence>MGSVLAPRGFLGESESPQNAARRELVEETGCTADELIECGEASANSTFMSTPMNLFLACSLASASERDEDHEGIREFKFWSLAEVRDLHASGELICAVTMALLFHATQRGLVS</sequence>
<comment type="caution">
    <text evidence="4">The sequence shown here is derived from an EMBL/GenBank/DDBJ whole genome shotgun (WGS) entry which is preliminary data.</text>
</comment>
<dbReference type="EMBL" id="JACXWD010000101">
    <property type="protein sequence ID" value="MBD3869502.1"/>
    <property type="molecule type" value="Genomic_DNA"/>
</dbReference>
<dbReference type="GO" id="GO:0016787">
    <property type="term" value="F:hydrolase activity"/>
    <property type="evidence" value="ECO:0007669"/>
    <property type="project" value="UniProtKB-KW"/>
</dbReference>
<dbReference type="InterPro" id="IPR000086">
    <property type="entry name" value="NUDIX_hydrolase_dom"/>
</dbReference>
<dbReference type="SUPFAM" id="SSF55811">
    <property type="entry name" value="Nudix"/>
    <property type="match status" value="1"/>
</dbReference>
<dbReference type="PROSITE" id="PS00893">
    <property type="entry name" value="NUDIX_BOX"/>
    <property type="match status" value="1"/>
</dbReference>
<evidence type="ECO:0000313" key="4">
    <source>
        <dbReference type="EMBL" id="MBD3869502.1"/>
    </source>
</evidence>
<protein>
    <submittedName>
        <fullName evidence="4">NUDIX hydrolase</fullName>
    </submittedName>
</protein>
<dbReference type="CDD" id="cd03424">
    <property type="entry name" value="NUDIX_ADPRase_Nudt5_UGPPase_Nudt14"/>
    <property type="match status" value="1"/>
</dbReference>
<keyword evidence="1 4" id="KW-0378">Hydrolase</keyword>
<dbReference type="Gene3D" id="3.90.79.10">
    <property type="entry name" value="Nucleoside Triphosphate Pyrophosphohydrolase"/>
    <property type="match status" value="1"/>
</dbReference>
<evidence type="ECO:0000256" key="2">
    <source>
        <dbReference type="SAM" id="MobiDB-lite"/>
    </source>
</evidence>
<dbReference type="AlphaFoldDB" id="A0A8J6XVN6"/>
<dbReference type="Pfam" id="PF00293">
    <property type="entry name" value="NUDIX"/>
    <property type="match status" value="1"/>
</dbReference>
<gene>
    <name evidence="4" type="ORF">IFK94_15375</name>
</gene>
<accession>A0A8J6XVN6</accession>
<feature type="domain" description="Nudix hydrolase" evidence="3">
    <location>
        <begin position="1"/>
        <end position="102"/>
    </location>
</feature>
<dbReference type="Proteomes" id="UP000648239">
    <property type="component" value="Unassembled WGS sequence"/>
</dbReference>